<gene>
    <name evidence="1" type="ORF">PXEA_LOCUS35591</name>
</gene>
<dbReference type="Proteomes" id="UP000784294">
    <property type="component" value="Unassembled WGS sequence"/>
</dbReference>
<dbReference type="EMBL" id="CAAALY010272834">
    <property type="protein sequence ID" value="VEL42151.1"/>
    <property type="molecule type" value="Genomic_DNA"/>
</dbReference>
<name>A0A448XQ77_9PLAT</name>
<protein>
    <submittedName>
        <fullName evidence="1">Uncharacterized protein</fullName>
    </submittedName>
</protein>
<evidence type="ECO:0000313" key="2">
    <source>
        <dbReference type="Proteomes" id="UP000784294"/>
    </source>
</evidence>
<proteinExistence type="predicted"/>
<keyword evidence="2" id="KW-1185">Reference proteome</keyword>
<sequence length="107" mass="11781">MNALFQEQPLKASSRPVNQALGSRFSSKMAKHDLPQVSEWVQLADAEATVCAFCCWLSSTPPTSTFRRNDASDDKSDILYDDCARGSGIPPCAVAMVLLMQYYSSVR</sequence>
<dbReference type="AlphaFoldDB" id="A0A448XQ77"/>
<organism evidence="1 2">
    <name type="scientific">Protopolystoma xenopodis</name>
    <dbReference type="NCBI Taxonomy" id="117903"/>
    <lineage>
        <taxon>Eukaryota</taxon>
        <taxon>Metazoa</taxon>
        <taxon>Spiralia</taxon>
        <taxon>Lophotrochozoa</taxon>
        <taxon>Platyhelminthes</taxon>
        <taxon>Monogenea</taxon>
        <taxon>Polyopisthocotylea</taxon>
        <taxon>Polystomatidea</taxon>
        <taxon>Polystomatidae</taxon>
        <taxon>Protopolystoma</taxon>
    </lineage>
</organism>
<reference evidence="1" key="1">
    <citation type="submission" date="2018-11" db="EMBL/GenBank/DDBJ databases">
        <authorList>
            <consortium name="Pathogen Informatics"/>
        </authorList>
    </citation>
    <scope>NUCLEOTIDE SEQUENCE</scope>
</reference>
<evidence type="ECO:0000313" key="1">
    <source>
        <dbReference type="EMBL" id="VEL42151.1"/>
    </source>
</evidence>
<comment type="caution">
    <text evidence="1">The sequence shown here is derived from an EMBL/GenBank/DDBJ whole genome shotgun (WGS) entry which is preliminary data.</text>
</comment>
<accession>A0A448XQ77</accession>